<dbReference type="InterPro" id="IPR046058">
    <property type="entry name" value="WbuC_cupin"/>
</dbReference>
<evidence type="ECO:0000313" key="3">
    <source>
        <dbReference type="Proteomes" id="UP000034410"/>
    </source>
</evidence>
<sequence>MSQLIDRQLFKQLLDEARNSPRKRAHRNLHQHYEEPVQRVCIGLVSGTYVPPHAHPQAHQWELILSLQGRVGLVIFDASGCITRRHVLSEKGPASGIQLLPDTWHTLYPIDPESIILEIKQGPYDPAKAARFAAWAPTEEAPEASRFLEWVSRAETGSSYC</sequence>
<dbReference type="InterPro" id="IPR011051">
    <property type="entry name" value="RmlC_Cupin_sf"/>
</dbReference>
<dbReference type="KEGG" id="seds:AAY24_12390"/>
<dbReference type="CDD" id="cd07005">
    <property type="entry name" value="cupin_WbuC-like"/>
    <property type="match status" value="1"/>
</dbReference>
<dbReference type="OrthoDB" id="981227at2"/>
<gene>
    <name evidence="2" type="ORF">AAY24_12390</name>
</gene>
<dbReference type="AlphaFoldDB" id="A0A0F7K252"/>
<accession>A0A0F7K252</accession>
<dbReference type="Gene3D" id="2.60.120.10">
    <property type="entry name" value="Jelly Rolls"/>
    <property type="match status" value="1"/>
</dbReference>
<dbReference type="InterPro" id="IPR014710">
    <property type="entry name" value="RmlC-like_jellyroll"/>
</dbReference>
<protein>
    <recommendedName>
        <fullName evidence="1">Cupin fold metalloprotein WbuC cupin domain-containing protein</fullName>
    </recommendedName>
</protein>
<evidence type="ECO:0000313" key="2">
    <source>
        <dbReference type="EMBL" id="AKH21018.1"/>
    </source>
</evidence>
<dbReference type="Pfam" id="PF19480">
    <property type="entry name" value="DUF6016"/>
    <property type="match status" value="1"/>
</dbReference>
<dbReference type="SUPFAM" id="SSF51182">
    <property type="entry name" value="RmlC-like cupins"/>
    <property type="match status" value="1"/>
</dbReference>
<feature type="domain" description="Cupin fold metalloprotein WbuC cupin" evidence="1">
    <location>
        <begin position="5"/>
        <end position="88"/>
    </location>
</feature>
<dbReference type="RefSeq" id="WP_046859947.1">
    <property type="nucleotide sequence ID" value="NZ_CP011412.1"/>
</dbReference>
<dbReference type="EMBL" id="CP011412">
    <property type="protein sequence ID" value="AKH21018.1"/>
    <property type="molecule type" value="Genomic_DNA"/>
</dbReference>
<dbReference type="InterPro" id="IPR027565">
    <property type="entry name" value="Cupin_WbuC"/>
</dbReference>
<proteinExistence type="predicted"/>
<keyword evidence="3" id="KW-1185">Reference proteome</keyword>
<evidence type="ECO:0000259" key="1">
    <source>
        <dbReference type="Pfam" id="PF19480"/>
    </source>
</evidence>
<dbReference type="NCBIfam" id="TIGR04366">
    <property type="entry name" value="cupin_WbuC"/>
    <property type="match status" value="1"/>
</dbReference>
<organism evidence="2 3">
    <name type="scientific">Sedimenticola thiotaurini</name>
    <dbReference type="NCBI Taxonomy" id="1543721"/>
    <lineage>
        <taxon>Bacteria</taxon>
        <taxon>Pseudomonadati</taxon>
        <taxon>Pseudomonadota</taxon>
        <taxon>Gammaproteobacteria</taxon>
        <taxon>Chromatiales</taxon>
        <taxon>Sedimenticolaceae</taxon>
        <taxon>Sedimenticola</taxon>
    </lineage>
</organism>
<dbReference type="Proteomes" id="UP000034410">
    <property type="component" value="Chromosome"/>
</dbReference>
<name>A0A0F7K252_9GAMM</name>
<reference evidence="2 3" key="1">
    <citation type="journal article" date="2015" name="Genome Announc.">
        <title>Complete Genome Sequence of Sedimenticola thiotaurini Strain SIP-G1, a Polyphosphate- and Polyhydroxyalkanoate-Accumulating Sulfur-Oxidizing Gammaproteobacterium Isolated from Salt Marsh Sediments.</title>
        <authorList>
            <person name="Flood B.E."/>
            <person name="Jones D.S."/>
            <person name="Bailey J.V."/>
        </authorList>
    </citation>
    <scope>NUCLEOTIDE SEQUENCE [LARGE SCALE GENOMIC DNA]</scope>
    <source>
        <strain evidence="2 3">SIP-G1</strain>
    </source>
</reference>